<protein>
    <submittedName>
        <fullName evidence="2">Uncharacterized protein</fullName>
    </submittedName>
</protein>
<dbReference type="STRING" id="1392877.SAMN05216221_2955"/>
<keyword evidence="1" id="KW-0472">Membrane</keyword>
<feature type="transmembrane region" description="Helical" evidence="1">
    <location>
        <begin position="75"/>
        <end position="98"/>
    </location>
</feature>
<name>A0A1H1W2K0_9PSED</name>
<organism evidence="2 3">
    <name type="scientific">Pseudomonas oryzae</name>
    <dbReference type="NCBI Taxonomy" id="1392877"/>
    <lineage>
        <taxon>Bacteria</taxon>
        <taxon>Pseudomonadati</taxon>
        <taxon>Pseudomonadota</taxon>
        <taxon>Gammaproteobacteria</taxon>
        <taxon>Pseudomonadales</taxon>
        <taxon>Pseudomonadaceae</taxon>
        <taxon>Pseudomonas</taxon>
    </lineage>
</organism>
<keyword evidence="1" id="KW-1133">Transmembrane helix</keyword>
<sequence length="100" mass="10776">MRILLQFSACFALGLVLAAVLLVVLLLLGQFELIRALLLTGKPLAGLGLLLLPDAFWDALTGVANAARNPSVRSFLELCTALAQLALLAAAGLFRLWYRR</sequence>
<keyword evidence="3" id="KW-1185">Reference proteome</keyword>
<evidence type="ECO:0000256" key="1">
    <source>
        <dbReference type="SAM" id="Phobius"/>
    </source>
</evidence>
<dbReference type="EMBL" id="LT629751">
    <property type="protein sequence ID" value="SDS91303.1"/>
    <property type="molecule type" value="Genomic_DNA"/>
</dbReference>
<accession>A0A1H1W2K0</accession>
<evidence type="ECO:0000313" key="3">
    <source>
        <dbReference type="Proteomes" id="UP000243359"/>
    </source>
</evidence>
<gene>
    <name evidence="2" type="ORF">SAMN05216221_2955</name>
</gene>
<keyword evidence="1" id="KW-0812">Transmembrane</keyword>
<dbReference type="RefSeq" id="WP_090349651.1">
    <property type="nucleotide sequence ID" value="NZ_LT629751.1"/>
</dbReference>
<reference evidence="3" key="1">
    <citation type="submission" date="2016-10" db="EMBL/GenBank/DDBJ databases">
        <authorList>
            <person name="Varghese N."/>
            <person name="Submissions S."/>
        </authorList>
    </citation>
    <scope>NUCLEOTIDE SEQUENCE [LARGE SCALE GENOMIC DNA]</scope>
    <source>
        <strain evidence="3">KCTC 32247</strain>
    </source>
</reference>
<proteinExistence type="predicted"/>
<evidence type="ECO:0000313" key="2">
    <source>
        <dbReference type="EMBL" id="SDS91303.1"/>
    </source>
</evidence>
<dbReference type="Proteomes" id="UP000243359">
    <property type="component" value="Chromosome I"/>
</dbReference>
<dbReference type="AlphaFoldDB" id="A0A1H1W2K0"/>